<gene>
    <name evidence="1" type="ORF">g.140043</name>
</gene>
<proteinExistence type="predicted"/>
<organism evidence="1">
    <name type="scientific">Sipha flava</name>
    <name type="common">yellow sugarcane aphid</name>
    <dbReference type="NCBI Taxonomy" id="143950"/>
    <lineage>
        <taxon>Eukaryota</taxon>
        <taxon>Metazoa</taxon>
        <taxon>Ecdysozoa</taxon>
        <taxon>Arthropoda</taxon>
        <taxon>Hexapoda</taxon>
        <taxon>Insecta</taxon>
        <taxon>Pterygota</taxon>
        <taxon>Neoptera</taxon>
        <taxon>Paraneoptera</taxon>
        <taxon>Hemiptera</taxon>
        <taxon>Sternorrhyncha</taxon>
        <taxon>Aphidomorpha</taxon>
        <taxon>Aphidoidea</taxon>
        <taxon>Aphididae</taxon>
        <taxon>Sipha</taxon>
    </lineage>
</organism>
<name>A0A2S2QJ96_9HEMI</name>
<evidence type="ECO:0008006" key="2">
    <source>
        <dbReference type="Google" id="ProtNLM"/>
    </source>
</evidence>
<dbReference type="AlphaFoldDB" id="A0A2S2QJ96"/>
<dbReference type="PANTHER" id="PTHR47027:SF20">
    <property type="entry name" value="REVERSE TRANSCRIPTASE-LIKE PROTEIN WITH RNA-DIRECTED DNA POLYMERASE DOMAIN"/>
    <property type="match status" value="1"/>
</dbReference>
<protein>
    <recommendedName>
        <fullName evidence="2">Reverse transcriptase domain-containing protein</fullName>
    </recommendedName>
</protein>
<reference evidence="1" key="1">
    <citation type="submission" date="2018-04" db="EMBL/GenBank/DDBJ databases">
        <title>Transcriptome assembly of Sipha flava.</title>
        <authorList>
            <person name="Scully E.D."/>
            <person name="Geib S.M."/>
            <person name="Palmer N.A."/>
            <person name="Koch K."/>
            <person name="Bradshaw J."/>
            <person name="Heng-Moss T."/>
            <person name="Sarath G."/>
        </authorList>
    </citation>
    <scope>NUCLEOTIDE SEQUENCE</scope>
</reference>
<dbReference type="EMBL" id="GGMS01008387">
    <property type="protein sequence ID" value="MBY77590.1"/>
    <property type="molecule type" value="Transcribed_RNA"/>
</dbReference>
<dbReference type="PANTHER" id="PTHR47027">
    <property type="entry name" value="REVERSE TRANSCRIPTASE DOMAIN-CONTAINING PROTEIN"/>
    <property type="match status" value="1"/>
</dbReference>
<evidence type="ECO:0000313" key="1">
    <source>
        <dbReference type="EMBL" id="MBY77590.1"/>
    </source>
</evidence>
<sequence>MIKMLNTLEDIFDKYQLKINGQKTKKMLISKINSKNEVNIKLRNNHIQQVNEFCFLGSLIMNRNQVTADIKRRIALAKQVFLKKYNIFSNRHLKLKTRKNVIKTFVWSVLCYRCET</sequence>
<accession>A0A2S2QJ96</accession>